<feature type="compositionally biased region" description="Polar residues" evidence="1">
    <location>
        <begin position="481"/>
        <end position="498"/>
    </location>
</feature>
<feature type="domain" description="Enoyl reductase (ER)" evidence="2">
    <location>
        <begin position="1012"/>
        <end position="1348"/>
    </location>
</feature>
<sequence>MGPSILQTLLREPTRSYQSIYSDPSTRPSHPSSPSAGRRPSSLRSTTSDRSNSSAYTTQSALAGGPAWVNGQWEWSAYGARGGLTGGARSLHTPSVVGKSLGIGRRTAGSRTRSMSAGDSQVDEASSVRSGTSLVSAPGGDDALLRRTRKKKQERYGVDDTSSGYNVSARQRSAGDLASQSRSLSRFDNLPPIPTSFSSSFDGMRTSRRYSSVSPSYPSSPALSATSSTQARPSKSRLASPPSDDTTPSLTSSASSAPSSPPATPITPHGVLPPLSLDGKPRKTKKRTSTRLVQPVAVQPERPIVTAQPESHAETLEAMVQLAEEKVAEPAAESTAPAVPIPGKFYSVDELFALASSRSSSSAPTSHPHLPRLETDNASFTTALDSPPPTSPENEAPAVSVPRLKLTRTESEQSRIGVRGSVELDVESEVEGRNDVQGQPAALEEEEESKDEGEEEKEEEAPRAPDGHQEIPVLAHLVNVKRSSSQRKSLKDGSSSPSALREPTYEIVRSSKSRLSRPTLDSTLSSTDPHLRPSSPSHSDLSTSSDISASLTLASTDVPDWLQRIRALGEPIQPLANNPSPKSKRQVASPPHWTVQQLRAQEGSGGSGRPGLGRPRSTKTLSSRANILDAMPEDAEAEAEAAAEDQEQQQRVRAAATPAWVKKGAVLADSTTGSIRTASPALAASLDRPLSRTSSLATSSAGSSQQWTRRSRSMDLDREHLKALSPLARSTSLMSSRPGSSRTSSAKSKGSSVGSMDYDLEAIAAAASKPRGFSKLIQPPLASSLATKTPAVVAVINQPRTPSPGRPSSLRNVALAPLFPSQVDDDARSTSAMSDLSVMSAPQLSPLRPPRNPARVSVPPPVRPIFPLSSPPSERAKSPTPLFHSAHEAPVTASKTVSPASSVIARPTPRPMSMSFSAIERPTFREPPPPAPPVSTAVTSPAPSAISRTPSIQPRPLSSYLPPTTVDLAMTALAISPRAEFGKQKSSRRFGLFRRSSNVNLASLSSKQFEPSLDLVYESIDGRAFRKRLNSEEVLVEAITVGVDRSDRERVWQLARASGAAGWVPGRAVYGKVVEVGSSVLRVKKGDLVWGLSPLKKSGALASLVILPRDNVSLAPSSLPVELAAALPAAATTAMLIMQSLCNQLPKGSKVLVLNAHQSIGYLCLQFAHHYRPGVSGSRDLWMVAQCPLHVLDAETVCREAGATDVLRDEPLAALNSIHEGSFDVVIDNIGGRRLYDASRRILHNSGSFITTVGDELTATHSSSSNDYQTSIRSLRRAFFKKDKKSIAYWKVEVDGTDATESVRDTLDKVREVVEAGALKPRMGKVLPMSEARGTFELNEADEDATVVRVKEV</sequence>
<organism evidence="3 4">
    <name type="scientific">Rhodotorula toruloides</name>
    <name type="common">Yeast</name>
    <name type="synonym">Rhodosporidium toruloides</name>
    <dbReference type="NCBI Taxonomy" id="5286"/>
    <lineage>
        <taxon>Eukaryota</taxon>
        <taxon>Fungi</taxon>
        <taxon>Dikarya</taxon>
        <taxon>Basidiomycota</taxon>
        <taxon>Pucciniomycotina</taxon>
        <taxon>Microbotryomycetes</taxon>
        <taxon>Sporidiobolales</taxon>
        <taxon>Sporidiobolaceae</taxon>
        <taxon>Rhodotorula</taxon>
    </lineage>
</organism>
<dbReference type="SUPFAM" id="SSF50129">
    <property type="entry name" value="GroES-like"/>
    <property type="match status" value="1"/>
</dbReference>
<dbReference type="OrthoDB" id="201656at2759"/>
<feature type="compositionally biased region" description="Low complexity" evidence="1">
    <location>
        <begin position="209"/>
        <end position="229"/>
    </location>
</feature>
<feature type="region of interest" description="Disordered" evidence="1">
    <location>
        <begin position="571"/>
        <end position="754"/>
    </location>
</feature>
<dbReference type="Gene3D" id="3.90.180.10">
    <property type="entry name" value="Medium-chain alcohol dehydrogenases, catalytic domain"/>
    <property type="match status" value="1"/>
</dbReference>
<comment type="caution">
    <text evidence="3">The sequence shown here is derived from an EMBL/GenBank/DDBJ whole genome shotgun (WGS) entry which is preliminary data.</text>
</comment>
<feature type="compositionally biased region" description="Pro residues" evidence="1">
    <location>
        <begin position="847"/>
        <end position="864"/>
    </location>
</feature>
<dbReference type="PANTHER" id="PTHR11695">
    <property type="entry name" value="ALCOHOL DEHYDROGENASE RELATED"/>
    <property type="match status" value="1"/>
</dbReference>
<evidence type="ECO:0000313" key="4">
    <source>
        <dbReference type="Proteomes" id="UP000321518"/>
    </source>
</evidence>
<feature type="compositionally biased region" description="Low complexity" evidence="1">
    <location>
        <begin position="22"/>
        <end position="45"/>
    </location>
</feature>
<dbReference type="GO" id="GO:0005739">
    <property type="term" value="C:mitochondrion"/>
    <property type="evidence" value="ECO:0007669"/>
    <property type="project" value="TreeGrafter"/>
</dbReference>
<feature type="compositionally biased region" description="Low complexity" evidence="1">
    <location>
        <begin position="729"/>
        <end position="754"/>
    </location>
</feature>
<feature type="compositionally biased region" description="Polar residues" evidence="1">
    <location>
        <begin position="160"/>
        <end position="171"/>
    </location>
</feature>
<feature type="compositionally biased region" description="Low complexity" evidence="1">
    <location>
        <begin position="356"/>
        <end position="368"/>
    </location>
</feature>
<dbReference type="EMBL" id="BJWK01000018">
    <property type="protein sequence ID" value="GEM11933.1"/>
    <property type="molecule type" value="Genomic_DNA"/>
</dbReference>
<dbReference type="InterPro" id="IPR050700">
    <property type="entry name" value="YIM1/Zinc_Alcohol_DH_Fams"/>
</dbReference>
<dbReference type="Gene3D" id="3.40.50.720">
    <property type="entry name" value="NAD(P)-binding Rossmann-like Domain"/>
    <property type="match status" value="1"/>
</dbReference>
<gene>
    <name evidence="3" type="ORF">Rt10032_c18g5950</name>
</gene>
<dbReference type="SUPFAM" id="SSF51735">
    <property type="entry name" value="NAD(P)-binding Rossmann-fold domains"/>
    <property type="match status" value="1"/>
</dbReference>
<feature type="region of interest" description="Disordered" evidence="1">
    <location>
        <begin position="356"/>
        <end position="546"/>
    </location>
</feature>
<feature type="region of interest" description="Disordered" evidence="1">
    <location>
        <begin position="1"/>
        <end position="61"/>
    </location>
</feature>
<proteinExistence type="predicted"/>
<accession>A0A511KNH3</accession>
<feature type="region of interest" description="Disordered" evidence="1">
    <location>
        <begin position="925"/>
        <end position="957"/>
    </location>
</feature>
<dbReference type="GO" id="GO:0016491">
    <property type="term" value="F:oxidoreductase activity"/>
    <property type="evidence" value="ECO:0007669"/>
    <property type="project" value="InterPro"/>
</dbReference>
<feature type="compositionally biased region" description="Low complexity" evidence="1">
    <location>
        <begin position="691"/>
        <end position="704"/>
    </location>
</feature>
<dbReference type="Pfam" id="PF13602">
    <property type="entry name" value="ADH_zinc_N_2"/>
    <property type="match status" value="1"/>
</dbReference>
<feature type="compositionally biased region" description="Polar residues" evidence="1">
    <location>
        <begin position="46"/>
        <end position="61"/>
    </location>
</feature>
<feature type="region of interest" description="Disordered" evidence="1">
    <location>
        <begin position="101"/>
        <end position="293"/>
    </location>
</feature>
<feature type="compositionally biased region" description="Polar residues" evidence="1">
    <location>
        <begin position="519"/>
        <end position="528"/>
    </location>
</feature>
<dbReference type="Pfam" id="PF08240">
    <property type="entry name" value="ADH_N"/>
    <property type="match status" value="1"/>
</dbReference>
<evidence type="ECO:0000313" key="3">
    <source>
        <dbReference type="EMBL" id="GEM11933.1"/>
    </source>
</evidence>
<feature type="compositionally biased region" description="Polar residues" evidence="1">
    <location>
        <begin position="109"/>
        <end position="135"/>
    </location>
</feature>
<protein>
    <submittedName>
        <fullName evidence="3">NADPH:quinone reductase Zn-dependent oxidoreductase</fullName>
    </submittedName>
</protein>
<dbReference type="PANTHER" id="PTHR11695:SF294">
    <property type="entry name" value="RETICULON-4-INTERACTING PROTEIN 1, MITOCHONDRIAL"/>
    <property type="match status" value="1"/>
</dbReference>
<reference evidence="3 4" key="1">
    <citation type="submission" date="2019-07" db="EMBL/GenBank/DDBJ databases">
        <title>Rhodotorula toruloides NBRC10032 genome sequencing.</title>
        <authorList>
            <person name="Shida Y."/>
            <person name="Takaku H."/>
            <person name="Ogasawara W."/>
            <person name="Mori K."/>
        </authorList>
    </citation>
    <scope>NUCLEOTIDE SEQUENCE [LARGE SCALE GENOMIC DNA]</scope>
    <source>
        <strain evidence="3 4">NBRC10032</strain>
    </source>
</reference>
<feature type="compositionally biased region" description="Acidic residues" evidence="1">
    <location>
        <begin position="631"/>
        <end position="647"/>
    </location>
</feature>
<dbReference type="InterPro" id="IPR020843">
    <property type="entry name" value="ER"/>
</dbReference>
<feature type="compositionally biased region" description="Low complexity" evidence="1">
    <location>
        <begin position="934"/>
        <end position="945"/>
    </location>
</feature>
<dbReference type="SMART" id="SM00829">
    <property type="entry name" value="PKS_ER"/>
    <property type="match status" value="1"/>
</dbReference>
<feature type="region of interest" description="Disordered" evidence="1">
    <location>
        <begin position="842"/>
        <end position="913"/>
    </location>
</feature>
<evidence type="ECO:0000256" key="1">
    <source>
        <dbReference type="SAM" id="MobiDB-lite"/>
    </source>
</evidence>
<dbReference type="Proteomes" id="UP000321518">
    <property type="component" value="Unassembled WGS sequence"/>
</dbReference>
<dbReference type="InterPro" id="IPR013154">
    <property type="entry name" value="ADH-like_N"/>
</dbReference>
<feature type="compositionally biased region" description="Basic and acidic residues" evidence="1">
    <location>
        <begin position="460"/>
        <end position="469"/>
    </location>
</feature>
<evidence type="ECO:0000259" key="2">
    <source>
        <dbReference type="SMART" id="SM00829"/>
    </source>
</evidence>
<feature type="compositionally biased region" description="Low complexity" evidence="1">
    <location>
        <begin position="532"/>
        <end position="546"/>
    </location>
</feature>
<dbReference type="InterPro" id="IPR011032">
    <property type="entry name" value="GroES-like_sf"/>
</dbReference>
<feature type="compositionally biased region" description="Acidic residues" evidence="1">
    <location>
        <begin position="443"/>
        <end position="459"/>
    </location>
</feature>
<feature type="compositionally biased region" description="Basic and acidic residues" evidence="1">
    <location>
        <begin position="712"/>
        <end position="722"/>
    </location>
</feature>
<dbReference type="InterPro" id="IPR036291">
    <property type="entry name" value="NAD(P)-bd_dom_sf"/>
</dbReference>
<feature type="compositionally biased region" description="Low complexity" evidence="1">
    <location>
        <begin position="238"/>
        <end position="258"/>
    </location>
</feature>
<name>A0A511KNH3_RHOTO</name>